<accession>A0A0C2NG62</accession>
<comment type="caution">
    <text evidence="2">The sequence shown here is derived from an EMBL/GenBank/DDBJ whole genome shotgun (WGS) entry which is preliminary data.</text>
</comment>
<dbReference type="EMBL" id="JWZT01001045">
    <property type="protein sequence ID" value="KII72992.1"/>
    <property type="molecule type" value="Genomic_DNA"/>
</dbReference>
<feature type="compositionally biased region" description="Low complexity" evidence="1">
    <location>
        <begin position="149"/>
        <end position="160"/>
    </location>
</feature>
<proteinExistence type="predicted"/>
<name>A0A0C2NG62_THEKT</name>
<evidence type="ECO:0000313" key="3">
    <source>
        <dbReference type="Proteomes" id="UP000031668"/>
    </source>
</evidence>
<gene>
    <name evidence="2" type="ORF">RF11_08167</name>
</gene>
<dbReference type="Proteomes" id="UP000031668">
    <property type="component" value="Unassembled WGS sequence"/>
</dbReference>
<organism evidence="2 3">
    <name type="scientific">Thelohanellus kitauei</name>
    <name type="common">Myxosporean</name>
    <dbReference type="NCBI Taxonomy" id="669202"/>
    <lineage>
        <taxon>Eukaryota</taxon>
        <taxon>Metazoa</taxon>
        <taxon>Cnidaria</taxon>
        <taxon>Myxozoa</taxon>
        <taxon>Myxosporea</taxon>
        <taxon>Bivalvulida</taxon>
        <taxon>Platysporina</taxon>
        <taxon>Myxobolidae</taxon>
        <taxon>Thelohanellus</taxon>
    </lineage>
</organism>
<evidence type="ECO:0000313" key="2">
    <source>
        <dbReference type="EMBL" id="KII72992.1"/>
    </source>
</evidence>
<dbReference type="AlphaFoldDB" id="A0A0C2NG62"/>
<reference evidence="2 3" key="1">
    <citation type="journal article" date="2014" name="Genome Biol. Evol.">
        <title>The genome of the myxosporean Thelohanellus kitauei shows adaptations to nutrient acquisition within its fish host.</title>
        <authorList>
            <person name="Yang Y."/>
            <person name="Xiong J."/>
            <person name="Zhou Z."/>
            <person name="Huo F."/>
            <person name="Miao W."/>
            <person name="Ran C."/>
            <person name="Liu Y."/>
            <person name="Zhang J."/>
            <person name="Feng J."/>
            <person name="Wang M."/>
            <person name="Wang M."/>
            <person name="Wang L."/>
            <person name="Yao B."/>
        </authorList>
    </citation>
    <scope>NUCLEOTIDE SEQUENCE [LARGE SCALE GENOMIC DNA]</scope>
    <source>
        <strain evidence="2">Wuqing</strain>
    </source>
</reference>
<evidence type="ECO:0000256" key="1">
    <source>
        <dbReference type="SAM" id="MobiDB-lite"/>
    </source>
</evidence>
<sequence length="166" mass="19161">MDKEIETFVFGSYECNPLTASVDQWETVSILLTESSCRTSWLVIGDGDTKWIEFLQNEEFENMKDKFTRLENITSQRTARVSIFASINNIKSLTLRSPTELMLRQEGKLKEKHYHNQGTQDSDLNVFDMMEPDGTIICKRVDPLRGRIPENNINENNSPPTLRHSC</sequence>
<dbReference type="OrthoDB" id="6772952at2759"/>
<keyword evidence="3" id="KW-1185">Reference proteome</keyword>
<protein>
    <submittedName>
        <fullName evidence="2">Uncharacterized protein</fullName>
    </submittedName>
</protein>
<feature type="region of interest" description="Disordered" evidence="1">
    <location>
        <begin position="147"/>
        <end position="166"/>
    </location>
</feature>